<evidence type="ECO:0000313" key="1">
    <source>
        <dbReference type="EMBL" id="MFC0626551.1"/>
    </source>
</evidence>
<dbReference type="RefSeq" id="WP_380050278.1">
    <property type="nucleotide sequence ID" value="NZ_JBHLTC010000028.1"/>
</dbReference>
<dbReference type="Gene3D" id="3.30.530.20">
    <property type="match status" value="2"/>
</dbReference>
<reference evidence="1 2" key="1">
    <citation type="submission" date="2024-09" db="EMBL/GenBank/DDBJ databases">
        <authorList>
            <person name="Sun Q."/>
            <person name="Mori K."/>
        </authorList>
    </citation>
    <scope>NUCLEOTIDE SEQUENCE [LARGE SCALE GENOMIC DNA]</scope>
    <source>
        <strain evidence="1 2">CGMCC 1.15906</strain>
    </source>
</reference>
<name>A0ABV6QPH5_9ACTN</name>
<evidence type="ECO:0000313" key="2">
    <source>
        <dbReference type="Proteomes" id="UP001589890"/>
    </source>
</evidence>
<accession>A0ABV6QPH5</accession>
<dbReference type="SUPFAM" id="SSF55961">
    <property type="entry name" value="Bet v1-like"/>
    <property type="match status" value="1"/>
</dbReference>
<sequence>MNTPRIEVTVAAPVEAVWAALREKDKIRHWHGWEFEGLEAEIDLIYFTAYTESTDDHTLEVQGGDRFELSEVDGGTRVVLTRGPHSDDPQWEPYYDDITEGWITFVQQLKFAVERHPADARRTLFYSGTTPLPTADVSGEPGTSYEAEVLGEKLRGEVWFRSEHQLGLTVEGWGDGLLVLSHIPPSDAKPEGASMAVLTLYGVDPDEIDARWAPYWKK</sequence>
<dbReference type="InterPro" id="IPR023393">
    <property type="entry name" value="START-like_dom_sf"/>
</dbReference>
<comment type="caution">
    <text evidence="1">The sequence shown here is derived from an EMBL/GenBank/DDBJ whole genome shotgun (WGS) entry which is preliminary data.</text>
</comment>
<keyword evidence="2" id="KW-1185">Reference proteome</keyword>
<protein>
    <submittedName>
        <fullName evidence="1">SRPBCC domain-containing protein</fullName>
    </submittedName>
</protein>
<dbReference type="CDD" id="cd07814">
    <property type="entry name" value="SRPBCC_CalC_Aha1-like"/>
    <property type="match status" value="1"/>
</dbReference>
<organism evidence="1 2">
    <name type="scientific">Kribbella deserti</name>
    <dbReference type="NCBI Taxonomy" id="1926257"/>
    <lineage>
        <taxon>Bacteria</taxon>
        <taxon>Bacillati</taxon>
        <taxon>Actinomycetota</taxon>
        <taxon>Actinomycetes</taxon>
        <taxon>Propionibacteriales</taxon>
        <taxon>Kribbellaceae</taxon>
        <taxon>Kribbella</taxon>
    </lineage>
</organism>
<gene>
    <name evidence="1" type="ORF">ACFFGN_20900</name>
</gene>
<dbReference type="Proteomes" id="UP001589890">
    <property type="component" value="Unassembled WGS sequence"/>
</dbReference>
<dbReference type="EMBL" id="JBHLTC010000028">
    <property type="protein sequence ID" value="MFC0626551.1"/>
    <property type="molecule type" value="Genomic_DNA"/>
</dbReference>
<proteinExistence type="predicted"/>